<protein>
    <submittedName>
        <fullName evidence="1">Uncharacterized protein</fullName>
    </submittedName>
</protein>
<dbReference type="EMBL" id="MIGX01000058">
    <property type="protein sequence ID" value="PPT90422.1"/>
    <property type="molecule type" value="Genomic_DNA"/>
</dbReference>
<comment type="caution">
    <text evidence="1">The sequence shown here is derived from an EMBL/GenBank/DDBJ whole genome shotgun (WGS) entry which is preliminary data.</text>
</comment>
<proteinExistence type="predicted"/>
<organism evidence="1 2">
    <name type="scientific">Xanthomonas theicola</name>
    <dbReference type="NCBI Taxonomy" id="56464"/>
    <lineage>
        <taxon>Bacteria</taxon>
        <taxon>Pseudomonadati</taxon>
        <taxon>Pseudomonadota</taxon>
        <taxon>Gammaproteobacteria</taxon>
        <taxon>Lysobacterales</taxon>
        <taxon>Lysobacteraceae</taxon>
        <taxon>Xanthomonas</taxon>
    </lineage>
</organism>
<dbReference type="InterPro" id="IPR008018">
    <property type="entry name" value="Phage_tail_attach_FII"/>
</dbReference>
<keyword evidence="2" id="KW-1185">Reference proteome</keyword>
<name>A0A2S6ZDW4_9XANT</name>
<dbReference type="AlphaFoldDB" id="A0A2S6ZDW4"/>
<evidence type="ECO:0000313" key="1">
    <source>
        <dbReference type="EMBL" id="PPT90422.1"/>
    </source>
</evidence>
<accession>A0A2S6ZDW4</accession>
<dbReference type="RefSeq" id="WP_128420715.1">
    <property type="nucleotide sequence ID" value="NZ_CP049017.1"/>
</dbReference>
<gene>
    <name evidence="1" type="ORF">XthCFBP4691_12420</name>
</gene>
<dbReference type="OrthoDB" id="6000379at2"/>
<dbReference type="Pfam" id="PF05354">
    <property type="entry name" value="Phage_attach"/>
    <property type="match status" value="1"/>
</dbReference>
<dbReference type="Proteomes" id="UP000239898">
    <property type="component" value="Unassembled WGS sequence"/>
</dbReference>
<sequence>MSQRDFLQRFDAAAFSAFSAVGIADAANYLAPGGTEPLPCTVTVDRDVVDFGDDGAPVSAPQTLVSFQRAEVEPARLGRVVLPGETFVLEKRVRQDESRSQWVVANG</sequence>
<dbReference type="GO" id="GO:0019068">
    <property type="term" value="P:virion assembly"/>
    <property type="evidence" value="ECO:0007669"/>
    <property type="project" value="InterPro"/>
</dbReference>
<evidence type="ECO:0000313" key="2">
    <source>
        <dbReference type="Proteomes" id="UP000239898"/>
    </source>
</evidence>
<reference evidence="1 2" key="1">
    <citation type="submission" date="2016-08" db="EMBL/GenBank/DDBJ databases">
        <title>Evolution of the type three secretion system and type three effector repertoires in Xanthomonas.</title>
        <authorList>
            <person name="Merda D."/>
            <person name="Briand M."/>
            <person name="Bosis E."/>
            <person name="Rousseau C."/>
            <person name="Portier P."/>
            <person name="Jacques M.-A."/>
            <person name="Fischer-Le Saux M."/>
        </authorList>
    </citation>
    <scope>NUCLEOTIDE SEQUENCE [LARGE SCALE GENOMIC DNA]</scope>
    <source>
        <strain evidence="1 2">CFBP 4691</strain>
    </source>
</reference>